<evidence type="ECO:0000313" key="6">
    <source>
        <dbReference type="Proteomes" id="UP000199183"/>
    </source>
</evidence>
<dbReference type="RefSeq" id="WP_176980753.1">
    <property type="nucleotide sequence ID" value="NZ_FNRY01000001.1"/>
</dbReference>
<evidence type="ECO:0000313" key="5">
    <source>
        <dbReference type="EMBL" id="SEB64454.1"/>
    </source>
</evidence>
<dbReference type="PRINTS" id="PR00035">
    <property type="entry name" value="HTHGNTR"/>
</dbReference>
<keyword evidence="1" id="KW-0805">Transcription regulation</keyword>
<dbReference type="PANTHER" id="PTHR43537">
    <property type="entry name" value="TRANSCRIPTIONAL REGULATOR, GNTR FAMILY"/>
    <property type="match status" value="1"/>
</dbReference>
<dbReference type="SUPFAM" id="SSF48008">
    <property type="entry name" value="GntR ligand-binding domain-like"/>
    <property type="match status" value="1"/>
</dbReference>
<dbReference type="AlphaFoldDB" id="A0A1H4L108"/>
<name>A0A1H4L108_9MICO</name>
<dbReference type="PROSITE" id="PS50949">
    <property type="entry name" value="HTH_GNTR"/>
    <property type="match status" value="1"/>
</dbReference>
<dbReference type="SMART" id="SM00895">
    <property type="entry name" value="FCD"/>
    <property type="match status" value="1"/>
</dbReference>
<proteinExistence type="predicted"/>
<accession>A0A1H4L108</accession>
<dbReference type="InterPro" id="IPR036390">
    <property type="entry name" value="WH_DNA-bd_sf"/>
</dbReference>
<dbReference type="InterPro" id="IPR036388">
    <property type="entry name" value="WH-like_DNA-bd_sf"/>
</dbReference>
<reference evidence="5 6" key="1">
    <citation type="submission" date="2016-10" db="EMBL/GenBank/DDBJ databases">
        <authorList>
            <person name="de Groot N.N."/>
        </authorList>
    </citation>
    <scope>NUCLEOTIDE SEQUENCE [LARGE SCALE GENOMIC DNA]</scope>
    <source>
        <strain evidence="5 6">DSM 21799</strain>
    </source>
</reference>
<dbReference type="InterPro" id="IPR000524">
    <property type="entry name" value="Tscrpt_reg_HTH_GntR"/>
</dbReference>
<keyword evidence="6" id="KW-1185">Reference proteome</keyword>
<feature type="domain" description="HTH gntR-type" evidence="4">
    <location>
        <begin position="10"/>
        <end position="81"/>
    </location>
</feature>
<evidence type="ECO:0000256" key="2">
    <source>
        <dbReference type="ARBA" id="ARBA00023125"/>
    </source>
</evidence>
<dbReference type="InterPro" id="IPR008920">
    <property type="entry name" value="TF_FadR/GntR_C"/>
</dbReference>
<dbReference type="SMART" id="SM00345">
    <property type="entry name" value="HTH_GNTR"/>
    <property type="match status" value="1"/>
</dbReference>
<dbReference type="GO" id="GO:0003700">
    <property type="term" value="F:DNA-binding transcription factor activity"/>
    <property type="evidence" value="ECO:0007669"/>
    <property type="project" value="InterPro"/>
</dbReference>
<dbReference type="CDD" id="cd07377">
    <property type="entry name" value="WHTH_GntR"/>
    <property type="match status" value="1"/>
</dbReference>
<gene>
    <name evidence="5" type="ORF">SAMN04489806_1385</name>
</gene>
<dbReference type="InterPro" id="IPR011711">
    <property type="entry name" value="GntR_C"/>
</dbReference>
<dbReference type="Gene3D" id="1.10.10.10">
    <property type="entry name" value="Winged helix-like DNA-binding domain superfamily/Winged helix DNA-binding domain"/>
    <property type="match status" value="1"/>
</dbReference>
<dbReference type="Pfam" id="PF00392">
    <property type="entry name" value="GntR"/>
    <property type="match status" value="1"/>
</dbReference>
<evidence type="ECO:0000259" key="4">
    <source>
        <dbReference type="PROSITE" id="PS50949"/>
    </source>
</evidence>
<dbReference type="SUPFAM" id="SSF46785">
    <property type="entry name" value="Winged helix' DNA-binding domain"/>
    <property type="match status" value="1"/>
</dbReference>
<dbReference type="PANTHER" id="PTHR43537:SF45">
    <property type="entry name" value="GNTR FAMILY REGULATORY PROTEIN"/>
    <property type="match status" value="1"/>
</dbReference>
<dbReference type="Proteomes" id="UP000199183">
    <property type="component" value="Unassembled WGS sequence"/>
</dbReference>
<dbReference type="GO" id="GO:0003677">
    <property type="term" value="F:DNA binding"/>
    <property type="evidence" value="ECO:0007669"/>
    <property type="project" value="UniProtKB-KW"/>
</dbReference>
<evidence type="ECO:0000256" key="3">
    <source>
        <dbReference type="ARBA" id="ARBA00023163"/>
    </source>
</evidence>
<evidence type="ECO:0000256" key="1">
    <source>
        <dbReference type="ARBA" id="ARBA00023015"/>
    </source>
</evidence>
<organism evidence="5 6">
    <name type="scientific">Paramicrobacterium humi</name>
    <dbReference type="NCBI Taxonomy" id="640635"/>
    <lineage>
        <taxon>Bacteria</taxon>
        <taxon>Bacillati</taxon>
        <taxon>Actinomycetota</taxon>
        <taxon>Actinomycetes</taxon>
        <taxon>Micrococcales</taxon>
        <taxon>Microbacteriaceae</taxon>
        <taxon>Paramicrobacterium</taxon>
    </lineage>
</organism>
<dbReference type="STRING" id="640635.SAMN04489806_1385"/>
<sequence length="224" mass="25311">MVSTDTIERANLGSQVAQRLRGMILRRDLPDGMRLVEEELASRFEVSRGPIRDALKQLEREGLVALQKRAAYVIGLTVEDIAHLYDLRKALELLAVESVVRHATDDQFAQMQECVERMREAAIADDHSAFADADVDFHDLLFTISRNRRVADVWHQYMPILVTILQSAVGHDERLHQSAEDHNSLLAMLRSGDERVAAETGDHIDRARDRMIAAYERLSTPADG</sequence>
<dbReference type="Pfam" id="PF07729">
    <property type="entry name" value="FCD"/>
    <property type="match status" value="1"/>
</dbReference>
<protein>
    <submittedName>
        <fullName evidence="5">Regulatory protein, gntR family</fullName>
    </submittedName>
</protein>
<keyword evidence="3" id="KW-0804">Transcription</keyword>
<dbReference type="Gene3D" id="1.20.120.530">
    <property type="entry name" value="GntR ligand-binding domain-like"/>
    <property type="match status" value="1"/>
</dbReference>
<keyword evidence="2" id="KW-0238">DNA-binding</keyword>
<dbReference type="EMBL" id="FNRY01000001">
    <property type="protein sequence ID" value="SEB64454.1"/>
    <property type="molecule type" value="Genomic_DNA"/>
</dbReference>